<protein>
    <submittedName>
        <fullName evidence="1">Uncharacterized protein</fullName>
    </submittedName>
</protein>
<dbReference type="AlphaFoldDB" id="A0A9P8TN24"/>
<sequence>MSIWRLSVQSIVNDTLRTKRFKNDTTEVSRPIFFNQQRAPQRHTCLMTHQFVQVWNTLSSEVLAIPPVTSLPTGTPLPGTIGPLVAIIGPLPGTTGVLPGIDGIGPLPGIEGTGPLFGAGLAPPLMISLLFLNDIMKF</sequence>
<keyword evidence="2" id="KW-1185">Reference proteome</keyword>
<reference evidence="1" key="2">
    <citation type="submission" date="2021-01" db="EMBL/GenBank/DDBJ databases">
        <authorList>
            <person name="Schikora-Tamarit M.A."/>
        </authorList>
    </citation>
    <scope>NUCLEOTIDE SEQUENCE</scope>
    <source>
        <strain evidence="1">CBS2887</strain>
    </source>
</reference>
<reference evidence="1" key="1">
    <citation type="journal article" date="2021" name="Open Biol.">
        <title>Shared evolutionary footprints suggest mitochondrial oxidative damage underlies multiple complex I losses in fungi.</title>
        <authorList>
            <person name="Schikora-Tamarit M.A."/>
            <person name="Marcet-Houben M."/>
            <person name="Nosek J."/>
            <person name="Gabaldon T."/>
        </authorList>
    </citation>
    <scope>NUCLEOTIDE SEQUENCE</scope>
    <source>
        <strain evidence="1">CBS2887</strain>
    </source>
</reference>
<gene>
    <name evidence="1" type="ORF">WICPIJ_004148</name>
</gene>
<dbReference type="EMBL" id="JAEUBG010002286">
    <property type="protein sequence ID" value="KAH3684886.1"/>
    <property type="molecule type" value="Genomic_DNA"/>
</dbReference>
<evidence type="ECO:0000313" key="2">
    <source>
        <dbReference type="Proteomes" id="UP000774326"/>
    </source>
</evidence>
<dbReference type="Proteomes" id="UP000774326">
    <property type="component" value="Unassembled WGS sequence"/>
</dbReference>
<accession>A0A9P8TN24</accession>
<organism evidence="1 2">
    <name type="scientific">Wickerhamomyces pijperi</name>
    <name type="common">Yeast</name>
    <name type="synonym">Pichia pijperi</name>
    <dbReference type="NCBI Taxonomy" id="599730"/>
    <lineage>
        <taxon>Eukaryota</taxon>
        <taxon>Fungi</taxon>
        <taxon>Dikarya</taxon>
        <taxon>Ascomycota</taxon>
        <taxon>Saccharomycotina</taxon>
        <taxon>Saccharomycetes</taxon>
        <taxon>Phaffomycetales</taxon>
        <taxon>Wickerhamomycetaceae</taxon>
        <taxon>Wickerhamomyces</taxon>
    </lineage>
</organism>
<evidence type="ECO:0000313" key="1">
    <source>
        <dbReference type="EMBL" id="KAH3684886.1"/>
    </source>
</evidence>
<comment type="caution">
    <text evidence="1">The sequence shown here is derived from an EMBL/GenBank/DDBJ whole genome shotgun (WGS) entry which is preliminary data.</text>
</comment>
<name>A0A9P8TN24_WICPI</name>
<proteinExistence type="predicted"/>